<gene>
    <name evidence="1" type="ORF">DERYTH_LOCUS6957</name>
</gene>
<reference evidence="1" key="1">
    <citation type="submission" date="2021-06" db="EMBL/GenBank/DDBJ databases">
        <authorList>
            <person name="Kallberg Y."/>
            <person name="Tangrot J."/>
            <person name="Rosling A."/>
        </authorList>
    </citation>
    <scope>NUCLEOTIDE SEQUENCE</scope>
    <source>
        <strain evidence="1">MA453B</strain>
    </source>
</reference>
<proteinExistence type="predicted"/>
<organism evidence="1 2">
    <name type="scientific">Dentiscutata erythropus</name>
    <dbReference type="NCBI Taxonomy" id="1348616"/>
    <lineage>
        <taxon>Eukaryota</taxon>
        <taxon>Fungi</taxon>
        <taxon>Fungi incertae sedis</taxon>
        <taxon>Mucoromycota</taxon>
        <taxon>Glomeromycotina</taxon>
        <taxon>Glomeromycetes</taxon>
        <taxon>Diversisporales</taxon>
        <taxon>Gigasporaceae</taxon>
        <taxon>Dentiscutata</taxon>
    </lineage>
</organism>
<dbReference type="EMBL" id="CAJVPY010003259">
    <property type="protein sequence ID" value="CAG8586618.1"/>
    <property type="molecule type" value="Genomic_DNA"/>
</dbReference>
<evidence type="ECO:0000313" key="1">
    <source>
        <dbReference type="EMBL" id="CAG8586618.1"/>
    </source>
</evidence>
<sequence>MFKRANPEREYFDAEEEQVKAANLVLEDDLMMENFFDIMLYEQNQEINKGSSTVH</sequence>
<protein>
    <submittedName>
        <fullName evidence="1">6263_t:CDS:1</fullName>
    </submittedName>
</protein>
<evidence type="ECO:0000313" key="2">
    <source>
        <dbReference type="Proteomes" id="UP000789405"/>
    </source>
</evidence>
<accession>A0A9N9G9K8</accession>
<dbReference type="AlphaFoldDB" id="A0A9N9G9K8"/>
<name>A0A9N9G9K8_9GLOM</name>
<dbReference type="Proteomes" id="UP000789405">
    <property type="component" value="Unassembled WGS sequence"/>
</dbReference>
<comment type="caution">
    <text evidence="1">The sequence shown here is derived from an EMBL/GenBank/DDBJ whole genome shotgun (WGS) entry which is preliminary data.</text>
</comment>
<keyword evidence="2" id="KW-1185">Reference proteome</keyword>